<feature type="domain" description="HTH tetR-type" evidence="5">
    <location>
        <begin position="8"/>
        <end position="68"/>
    </location>
</feature>
<dbReference type="PROSITE" id="PS50977">
    <property type="entry name" value="HTH_TETR_2"/>
    <property type="match status" value="1"/>
</dbReference>
<accession>A0A062XSU5</accession>
<dbReference type="EMBL" id="JMFG01000016">
    <property type="protein sequence ID" value="KDA53873.1"/>
    <property type="molecule type" value="Genomic_DNA"/>
</dbReference>
<keyword evidence="2 4" id="KW-0238">DNA-binding</keyword>
<dbReference type="AlphaFoldDB" id="A0A062XSU5"/>
<reference evidence="6 7" key="1">
    <citation type="submission" date="2014-04" db="EMBL/GenBank/DDBJ databases">
        <title>The Genome Sequence of Thermoanaerobaculum aquaticum MP-01, The First Cultivated Group 23 Acidobacterium.</title>
        <authorList>
            <person name="Stamps B.W."/>
            <person name="Losey N.A."/>
            <person name="Lawson P.A."/>
            <person name="Stevenson B.S."/>
        </authorList>
    </citation>
    <scope>NUCLEOTIDE SEQUENCE [LARGE SCALE GENOMIC DNA]</scope>
    <source>
        <strain evidence="6 7">MP-01</strain>
    </source>
</reference>
<name>A0A062XSU5_9BACT</name>
<sequence length="212" mass="22622">MPRGKPSKTAAKNILTAALEVFAEKGFVGATMDEIAARAGVNKALLYYHVGDKQTLFSQAVLDALAPVQQAASEVAELRGPAATRLITLQAAFARVFTTHPHLPRLVLRMLVTELEHIPAEVLQVMARIFGVTRRLVTEGVAAGSLKAANPALVHLSLIGTLGLAWEAGKLLDRLKQLGLVEEPLPALPRESLAAELSQILLYGIAKEGSQP</sequence>
<dbReference type="InterPro" id="IPR036271">
    <property type="entry name" value="Tet_transcr_reg_TetR-rel_C_sf"/>
</dbReference>
<keyword evidence="7" id="KW-1185">Reference proteome</keyword>
<dbReference type="InterPro" id="IPR009057">
    <property type="entry name" value="Homeodomain-like_sf"/>
</dbReference>
<dbReference type="RefSeq" id="WP_038048849.1">
    <property type="nucleotide sequence ID" value="NZ_JMFG01000016.1"/>
</dbReference>
<evidence type="ECO:0000313" key="7">
    <source>
        <dbReference type="Proteomes" id="UP000027284"/>
    </source>
</evidence>
<evidence type="ECO:0000313" key="6">
    <source>
        <dbReference type="EMBL" id="KDA53873.1"/>
    </source>
</evidence>
<dbReference type="PANTHER" id="PTHR30055">
    <property type="entry name" value="HTH-TYPE TRANSCRIPTIONAL REGULATOR RUTR"/>
    <property type="match status" value="1"/>
</dbReference>
<dbReference type="InterPro" id="IPR023772">
    <property type="entry name" value="DNA-bd_HTH_TetR-type_CS"/>
</dbReference>
<evidence type="ECO:0000259" key="5">
    <source>
        <dbReference type="PROSITE" id="PS50977"/>
    </source>
</evidence>
<evidence type="ECO:0000256" key="2">
    <source>
        <dbReference type="ARBA" id="ARBA00023125"/>
    </source>
</evidence>
<feature type="DNA-binding region" description="H-T-H motif" evidence="4">
    <location>
        <begin position="31"/>
        <end position="50"/>
    </location>
</feature>
<evidence type="ECO:0000256" key="1">
    <source>
        <dbReference type="ARBA" id="ARBA00023015"/>
    </source>
</evidence>
<evidence type="ECO:0000256" key="3">
    <source>
        <dbReference type="ARBA" id="ARBA00023163"/>
    </source>
</evidence>
<dbReference type="InterPro" id="IPR001647">
    <property type="entry name" value="HTH_TetR"/>
</dbReference>
<dbReference type="Pfam" id="PF00440">
    <property type="entry name" value="TetR_N"/>
    <property type="match status" value="1"/>
</dbReference>
<dbReference type="PANTHER" id="PTHR30055:SF234">
    <property type="entry name" value="HTH-TYPE TRANSCRIPTIONAL REGULATOR BETI"/>
    <property type="match status" value="1"/>
</dbReference>
<dbReference type="OrthoDB" id="9814200at2"/>
<dbReference type="GO" id="GO:0000976">
    <property type="term" value="F:transcription cis-regulatory region binding"/>
    <property type="evidence" value="ECO:0007669"/>
    <property type="project" value="TreeGrafter"/>
</dbReference>
<gene>
    <name evidence="6" type="ORF">EG19_02550</name>
</gene>
<dbReference type="SUPFAM" id="SSF48498">
    <property type="entry name" value="Tetracyclin repressor-like, C-terminal domain"/>
    <property type="match status" value="1"/>
</dbReference>
<dbReference type="PROSITE" id="PS01081">
    <property type="entry name" value="HTH_TETR_1"/>
    <property type="match status" value="1"/>
</dbReference>
<dbReference type="SUPFAM" id="SSF46689">
    <property type="entry name" value="Homeodomain-like"/>
    <property type="match status" value="1"/>
</dbReference>
<dbReference type="GO" id="GO:0003700">
    <property type="term" value="F:DNA-binding transcription factor activity"/>
    <property type="evidence" value="ECO:0007669"/>
    <property type="project" value="TreeGrafter"/>
</dbReference>
<keyword evidence="1" id="KW-0805">Transcription regulation</keyword>
<proteinExistence type="predicted"/>
<dbReference type="Gene3D" id="1.10.357.10">
    <property type="entry name" value="Tetracycline Repressor, domain 2"/>
    <property type="match status" value="1"/>
</dbReference>
<dbReference type="STRING" id="1312852.EG19_02550"/>
<dbReference type="Proteomes" id="UP000027284">
    <property type="component" value="Unassembled WGS sequence"/>
</dbReference>
<keyword evidence="3" id="KW-0804">Transcription</keyword>
<organism evidence="6 7">
    <name type="scientific">Thermoanaerobaculum aquaticum</name>
    <dbReference type="NCBI Taxonomy" id="1312852"/>
    <lineage>
        <taxon>Bacteria</taxon>
        <taxon>Pseudomonadati</taxon>
        <taxon>Acidobacteriota</taxon>
        <taxon>Thermoanaerobaculia</taxon>
        <taxon>Thermoanaerobaculales</taxon>
        <taxon>Thermoanaerobaculaceae</taxon>
        <taxon>Thermoanaerobaculum</taxon>
    </lineage>
</organism>
<dbReference type="InterPro" id="IPR050109">
    <property type="entry name" value="HTH-type_TetR-like_transc_reg"/>
</dbReference>
<comment type="caution">
    <text evidence="6">The sequence shown here is derived from an EMBL/GenBank/DDBJ whole genome shotgun (WGS) entry which is preliminary data.</text>
</comment>
<protein>
    <recommendedName>
        <fullName evidence="5">HTH tetR-type domain-containing protein</fullName>
    </recommendedName>
</protein>
<evidence type="ECO:0000256" key="4">
    <source>
        <dbReference type="PROSITE-ProRule" id="PRU00335"/>
    </source>
</evidence>
<dbReference type="PRINTS" id="PR00455">
    <property type="entry name" value="HTHTETR"/>
</dbReference>